<evidence type="ECO:0000313" key="11">
    <source>
        <dbReference type="EMBL" id="KRN33241.1"/>
    </source>
</evidence>
<sequence>MSISQAAQTDPVLTKIKKDGKLVVGTSADYAPYEFHTTVNGQDKIVGFDIRIAKEIADQLGVKLVVQDMSFDALLGGVKTGKLDLVLAGMSETPERAREVNFSKVYYTDPSVILTKKGQANPINGVQDLPKVTLGAQLTTVQEDAAKAVDPKKVVSLKKMPDLLTQLNQGKVDGLVVSKTIADTYIAQNDAYQIAPVTLPAASASPASIVVPKNAPILLDKVNTILEENVMGKPLAKWRKTAIRQSLAKESFIKKYGPLFWKGTVYTVGLAIIGVFGGIILGTLLALMKLASFRPAKWLAISYIEAVRGVPLLIQVFMVYFGTQLLGLNLSSFAAGAIALFLNSAAYVAEIIRAGIQSVDVGQTEAARSLGFSKFETMRYIILPQAIKNILPALGNEFVTVIKEGSVVSVIGVGELTFQTTVVQGASFKPFVPLVITAAIYFILTFGISRLMGYFEKKLHVTD</sequence>
<dbReference type="Gene3D" id="3.40.190.10">
    <property type="entry name" value="Periplasmic binding protein-like II"/>
    <property type="match status" value="2"/>
</dbReference>
<organism evidence="11 12">
    <name type="scientific">Weissella halotolerans DSM 20190</name>
    <dbReference type="NCBI Taxonomy" id="1123500"/>
    <lineage>
        <taxon>Bacteria</taxon>
        <taxon>Bacillati</taxon>
        <taxon>Bacillota</taxon>
        <taxon>Bacilli</taxon>
        <taxon>Lactobacillales</taxon>
        <taxon>Lactobacillaceae</taxon>
        <taxon>Weissella</taxon>
    </lineage>
</organism>
<keyword evidence="4" id="KW-1003">Cell membrane</keyword>
<dbReference type="PANTHER" id="PTHR30614">
    <property type="entry name" value="MEMBRANE COMPONENT OF AMINO ACID ABC TRANSPORTER"/>
    <property type="match status" value="1"/>
</dbReference>
<dbReference type="AlphaFoldDB" id="A0A0R2FXW4"/>
<dbReference type="GO" id="GO:0022857">
    <property type="term" value="F:transmembrane transporter activity"/>
    <property type="evidence" value="ECO:0007669"/>
    <property type="project" value="InterPro"/>
</dbReference>
<protein>
    <submittedName>
        <fullName evidence="11">Amino acid ABC transporter, permease protein, His Glu Gln Arg opine family</fullName>
    </submittedName>
</protein>
<dbReference type="PANTHER" id="PTHR30614:SF20">
    <property type="entry name" value="GLUTAMINE TRANSPORT SYSTEM PERMEASE PROTEIN GLNP"/>
    <property type="match status" value="1"/>
</dbReference>
<dbReference type="Pfam" id="PF00528">
    <property type="entry name" value="BPD_transp_1"/>
    <property type="match status" value="1"/>
</dbReference>
<dbReference type="Pfam" id="PF00497">
    <property type="entry name" value="SBP_bac_3"/>
    <property type="match status" value="1"/>
</dbReference>
<dbReference type="SUPFAM" id="SSF161098">
    <property type="entry name" value="MetI-like"/>
    <property type="match status" value="1"/>
</dbReference>
<evidence type="ECO:0000256" key="5">
    <source>
        <dbReference type="ARBA" id="ARBA00022692"/>
    </source>
</evidence>
<dbReference type="eggNOG" id="COG0834">
    <property type="taxonomic scope" value="Bacteria"/>
</dbReference>
<dbReference type="FunFam" id="1.10.3720.10:FF:000033">
    <property type="entry name" value="Polar amino acid ABC transporter permease"/>
    <property type="match status" value="1"/>
</dbReference>
<comment type="similarity">
    <text evidence="2">Belongs to the binding-protein-dependent transport system permease family. HisMQ subfamily.</text>
</comment>
<reference evidence="11 12" key="1">
    <citation type="journal article" date="2015" name="Genome Announc.">
        <title>Expanding the biotechnology potential of lactobacilli through comparative genomics of 213 strains and associated genera.</title>
        <authorList>
            <person name="Sun Z."/>
            <person name="Harris H.M."/>
            <person name="McCann A."/>
            <person name="Guo C."/>
            <person name="Argimon S."/>
            <person name="Zhang W."/>
            <person name="Yang X."/>
            <person name="Jeffery I.B."/>
            <person name="Cooney J.C."/>
            <person name="Kagawa T.F."/>
            <person name="Liu W."/>
            <person name="Song Y."/>
            <person name="Salvetti E."/>
            <person name="Wrobel A."/>
            <person name="Rasinkangas P."/>
            <person name="Parkhill J."/>
            <person name="Rea M.C."/>
            <person name="O'Sullivan O."/>
            <person name="Ritari J."/>
            <person name="Douillard F.P."/>
            <person name="Paul Ross R."/>
            <person name="Yang R."/>
            <person name="Briner A.E."/>
            <person name="Felis G.E."/>
            <person name="de Vos W.M."/>
            <person name="Barrangou R."/>
            <person name="Klaenhammer T.R."/>
            <person name="Caufield P.W."/>
            <person name="Cui Y."/>
            <person name="Zhang H."/>
            <person name="O'Toole P.W."/>
        </authorList>
    </citation>
    <scope>NUCLEOTIDE SEQUENCE [LARGE SCALE GENOMIC DNA]</scope>
    <source>
        <strain evidence="11 12">DSM 20190</strain>
    </source>
</reference>
<evidence type="ECO:0000256" key="2">
    <source>
        <dbReference type="ARBA" id="ARBA00010072"/>
    </source>
</evidence>
<keyword evidence="3 9" id="KW-0813">Transport</keyword>
<comment type="caution">
    <text evidence="11">The sequence shown here is derived from an EMBL/GenBank/DDBJ whole genome shotgun (WGS) entry which is preliminary data.</text>
</comment>
<comment type="subcellular location">
    <subcellularLocation>
        <location evidence="1 9">Cell membrane</location>
        <topology evidence="1 9">Multi-pass membrane protein</topology>
    </subcellularLocation>
</comment>
<evidence type="ECO:0000256" key="6">
    <source>
        <dbReference type="ARBA" id="ARBA00022970"/>
    </source>
</evidence>
<keyword evidence="6" id="KW-0029">Amino-acid transport</keyword>
<proteinExistence type="inferred from homology"/>
<feature type="transmembrane region" description="Helical" evidence="9">
    <location>
        <begin position="328"/>
        <end position="349"/>
    </location>
</feature>
<evidence type="ECO:0000256" key="4">
    <source>
        <dbReference type="ARBA" id="ARBA00022475"/>
    </source>
</evidence>
<evidence type="ECO:0000256" key="7">
    <source>
        <dbReference type="ARBA" id="ARBA00022989"/>
    </source>
</evidence>
<dbReference type="GO" id="GO:0043190">
    <property type="term" value="C:ATP-binding cassette (ABC) transporter complex"/>
    <property type="evidence" value="ECO:0007669"/>
    <property type="project" value="InterPro"/>
</dbReference>
<dbReference type="SMART" id="SM00062">
    <property type="entry name" value="PBPb"/>
    <property type="match status" value="1"/>
</dbReference>
<dbReference type="InterPro" id="IPR035906">
    <property type="entry name" value="MetI-like_sf"/>
</dbReference>
<feature type="transmembrane region" description="Helical" evidence="9">
    <location>
        <begin position="300"/>
        <end position="322"/>
    </location>
</feature>
<dbReference type="InterPro" id="IPR000515">
    <property type="entry name" value="MetI-like"/>
</dbReference>
<evidence type="ECO:0000259" key="10">
    <source>
        <dbReference type="PROSITE" id="PS50928"/>
    </source>
</evidence>
<evidence type="ECO:0000313" key="12">
    <source>
        <dbReference type="Proteomes" id="UP000051296"/>
    </source>
</evidence>
<name>A0A0R2FXW4_9LACO</name>
<dbReference type="Gene3D" id="1.10.3720.10">
    <property type="entry name" value="MetI-like"/>
    <property type="match status" value="1"/>
</dbReference>
<accession>A0A0R2FXW4</accession>
<keyword evidence="7 9" id="KW-1133">Transmembrane helix</keyword>
<keyword evidence="12" id="KW-1185">Reference proteome</keyword>
<evidence type="ECO:0000256" key="9">
    <source>
        <dbReference type="RuleBase" id="RU363032"/>
    </source>
</evidence>
<keyword evidence="5 9" id="KW-0812">Transmembrane</keyword>
<dbReference type="Proteomes" id="UP000051296">
    <property type="component" value="Unassembled WGS sequence"/>
</dbReference>
<dbReference type="PROSITE" id="PS50928">
    <property type="entry name" value="ABC_TM1"/>
    <property type="match status" value="1"/>
</dbReference>
<gene>
    <name evidence="11" type="ORF">IV68_GL000039</name>
</gene>
<dbReference type="STRING" id="1123500.GCA_000420365_00463"/>
<feature type="transmembrane region" description="Helical" evidence="9">
    <location>
        <begin position="431"/>
        <end position="455"/>
    </location>
</feature>
<dbReference type="InterPro" id="IPR010065">
    <property type="entry name" value="AA_ABC_transptr_permease_3TM"/>
</dbReference>
<dbReference type="CDD" id="cd06261">
    <property type="entry name" value="TM_PBP2"/>
    <property type="match status" value="1"/>
</dbReference>
<dbReference type="EMBL" id="JQAX01000001">
    <property type="protein sequence ID" value="KRN33241.1"/>
    <property type="molecule type" value="Genomic_DNA"/>
</dbReference>
<dbReference type="GO" id="GO:0006865">
    <property type="term" value="P:amino acid transport"/>
    <property type="evidence" value="ECO:0007669"/>
    <property type="project" value="UniProtKB-KW"/>
</dbReference>
<feature type="domain" description="ABC transmembrane type-1" evidence="10">
    <location>
        <begin position="264"/>
        <end position="452"/>
    </location>
</feature>
<dbReference type="NCBIfam" id="TIGR01726">
    <property type="entry name" value="HEQRo_perm_3TM"/>
    <property type="match status" value="1"/>
</dbReference>
<dbReference type="InterPro" id="IPR043429">
    <property type="entry name" value="ArtM/GltK/GlnP/TcyL/YhdX-like"/>
</dbReference>
<dbReference type="InParanoid" id="A0A0R2FXW4"/>
<feature type="transmembrane region" description="Helical" evidence="9">
    <location>
        <begin position="265"/>
        <end position="288"/>
    </location>
</feature>
<keyword evidence="8 9" id="KW-0472">Membrane</keyword>
<dbReference type="SUPFAM" id="SSF53850">
    <property type="entry name" value="Periplasmic binding protein-like II"/>
    <property type="match status" value="1"/>
</dbReference>
<evidence type="ECO:0000256" key="1">
    <source>
        <dbReference type="ARBA" id="ARBA00004651"/>
    </source>
</evidence>
<dbReference type="FunCoup" id="A0A0R2FXW4">
    <property type="interactions" value="61"/>
</dbReference>
<evidence type="ECO:0000256" key="3">
    <source>
        <dbReference type="ARBA" id="ARBA00022448"/>
    </source>
</evidence>
<dbReference type="PATRIC" id="fig|1123500.6.peg.38"/>
<dbReference type="eggNOG" id="COG0765">
    <property type="taxonomic scope" value="Bacteria"/>
</dbReference>
<evidence type="ECO:0000256" key="8">
    <source>
        <dbReference type="ARBA" id="ARBA00023136"/>
    </source>
</evidence>
<dbReference type="InterPro" id="IPR001638">
    <property type="entry name" value="Solute-binding_3/MltF_N"/>
</dbReference>